<dbReference type="PANTHER" id="PTHR21286:SF0">
    <property type="entry name" value="NUCLEAR PORE COMPLEX PROTEIN NUP160"/>
    <property type="match status" value="1"/>
</dbReference>
<dbReference type="Pfam" id="PF17238">
    <property type="entry name" value="NUP160_helical_2"/>
    <property type="match status" value="1"/>
</dbReference>
<comment type="subcellular location">
    <subcellularLocation>
        <location evidence="1">Nucleus</location>
    </subcellularLocation>
</comment>
<evidence type="ECO:0000256" key="1">
    <source>
        <dbReference type="ARBA" id="ARBA00004123"/>
    </source>
</evidence>
<evidence type="ECO:0000313" key="8">
    <source>
        <dbReference type="Proteomes" id="UP001632038"/>
    </source>
</evidence>
<keyword evidence="3" id="KW-0539">Nucleus</keyword>
<gene>
    <name evidence="7" type="ORF">CASFOL_004478</name>
</gene>
<accession>A0ABD3EEA1</accession>
<evidence type="ECO:0000259" key="6">
    <source>
        <dbReference type="Pfam" id="PF23354"/>
    </source>
</evidence>
<reference evidence="8" key="1">
    <citation type="journal article" date="2024" name="IScience">
        <title>Strigolactones Initiate the Formation of Haustorium-like Structures in Castilleja.</title>
        <authorList>
            <person name="Buerger M."/>
            <person name="Peterson D."/>
            <person name="Chory J."/>
        </authorList>
    </citation>
    <scope>NUCLEOTIDE SEQUENCE [LARGE SCALE GENOMIC DNA]</scope>
</reference>
<dbReference type="InterPro" id="IPR059141">
    <property type="entry name" value="Beta-prop_Nup120_160"/>
</dbReference>
<dbReference type="InterPro" id="IPR036322">
    <property type="entry name" value="WD40_repeat_dom_sf"/>
</dbReference>
<protein>
    <recommendedName>
        <fullName evidence="9">Nuclear pore complex protein NUP160</fullName>
    </recommendedName>
</protein>
<proteinExistence type="predicted"/>
<dbReference type="PANTHER" id="PTHR21286">
    <property type="entry name" value="NUCLEAR PORE COMPLEX PROTEIN NUP160"/>
    <property type="match status" value="1"/>
</dbReference>
<dbReference type="InterPro" id="IPR021717">
    <property type="entry name" value="Nucleoporin_Nup160"/>
</dbReference>
<dbReference type="GO" id="GO:0006913">
    <property type="term" value="P:nucleocytoplasmic transport"/>
    <property type="evidence" value="ECO:0007669"/>
    <property type="project" value="UniProtKB-ARBA"/>
</dbReference>
<evidence type="ECO:0008006" key="9">
    <source>
        <dbReference type="Google" id="ProtNLM"/>
    </source>
</evidence>
<sequence>MGTNSGCRMAGMEVPLLSIDTVEWRQLSVPSSSSIYAENTPNDCVTKDFASCCAIGNPPSYFVWKTSASQTNSLEILELCSHKEISGTGLRLIFPDALFPFAFIFKDESKIASGNHLMLYTLTISGIAYLIRLRNNFDYGTSSLVPTDEILEYNTQVQPHYGSITTVSATAGCLLIGRSDGSIGCFQIGILDPNHPGFVSDLRDDLGFSRLWGMLSRSPAAAVQDLVISEVQQRKLLFVLHSDGSFRVWDLLSHSKIFSHSMTDPTSTGAFLRLWVGEVNGDTGTIPLAMLHKQNSEVSTEAVFLYGLHYNVGDRILLSLEPPLKKIYLGEGAPIDVKITSNEVWILKEEGLIMQELFDGNTTEGLANYYTLQETLIADLLFQSSEHSSDDLLWLAYSVFSATKEEVAPFVSSVFLRALLTPGVHCNAVLRQTLGDYNKHFTDSEFSSFTVDGLKSEILLLIEHQGGSDSPASILQCWKEFCSRYVNNWCRYNAACGLLVDPLTSAVGLVRNNTISLCRGLEDVERIIYGDELAREIPLELLQCLQRLSQQLGKASSAIFYETLLTTPHISSEEIVSRFLKVLETGYSSSTAATLISELGVDTAWKKGLLNHKNLRIFSTNMFLSLKALCHKANSWGKVLDEVQGYLKFLVPHNVALNLDAEAIFHINGSSVVQSTSQVAKVMLESALDVLMLLNYMCSISGQINMSPCDISRVKLELIPMIQEIFTEWHIIYFIGTTPSESPAIEDFSYRLSSLQIDSNPDKRLWNGRLGKTDFSLAYILLLSMQSSSGEENFSFVRLSNPRSLIKLSREFISWIIWGRNGEGPSVFFSNSIDLALVLFRHGQYNATEYLLTLVDAYSRKEKMYESRQSVDDKFPILIHLLGCCYVAQTQHGLHRTAKESKVVEALRCFFRAASIEGSSQALQSLSHEAGWLRMEFSSSPSTAAWKLQYYQWVMQLFEQYNLSEAACQFALAALEQVDEALNTIGSSSIEGHGESVTAVRGRLWANVFKFTLDLNNYHDAYCAIISNPDEESKTICLRRFIIVLFERGAVKMLCNGQLPLIGLVEKVEQELVWKAERSDISTKPNPFKLLYAFEMHRHNWRKAATYIYLYSLRLRSEAVNKDHQSRSLTLQERLNGLSIAINALQLVHPSYAWIEVPVDETSFDKEHYSNKRARITKQEQSPPDDALPPKLPLYLDAEKLEKEFILTSAEYLLSLANTKWSFTGIEKPSSDLIDLLVETNSYEMAFTVILKFWKGSGLKRELERVFIAMALKCCPSRLAPSLQGKDRKTHGLLLTSSQDEFIHDSLDAAATLQHAGSGHWETLEHYLLLRRLSSVFWVYRILLMSCKGDKYKSFHPKLPLIVAGTLLSADSQIELPLWLVQHFKGDRNENSFGMSGSESNPASLFRLYVDYGRYTDAINLLIEHMGSLASVRPADVIRRKRSFAVWFPYTSIERLWYQLDESIKLGHRVDQSEKLKKLLHGVLSNHLNLMKVDSDDVQSSAS</sequence>
<feature type="domain" description="NUP160 middle TPR" evidence="6">
    <location>
        <begin position="905"/>
        <end position="1147"/>
    </location>
</feature>
<dbReference type="Pfam" id="PF11715">
    <property type="entry name" value="Beta-prop_Nup120_160"/>
    <property type="match status" value="1"/>
</dbReference>
<evidence type="ECO:0000259" key="5">
    <source>
        <dbReference type="Pfam" id="PF17238"/>
    </source>
</evidence>
<comment type="caution">
    <text evidence="7">The sequence shown here is derived from an EMBL/GenBank/DDBJ whole genome shotgun (WGS) entry which is preliminary data.</text>
</comment>
<dbReference type="Pfam" id="PF23354">
    <property type="entry name" value="TPR_NUP160_120_M"/>
    <property type="match status" value="1"/>
</dbReference>
<dbReference type="Proteomes" id="UP001632038">
    <property type="component" value="Unassembled WGS sequence"/>
</dbReference>
<evidence type="ECO:0000313" key="7">
    <source>
        <dbReference type="EMBL" id="KAL3651476.1"/>
    </source>
</evidence>
<dbReference type="InterPro" id="IPR056535">
    <property type="entry name" value="TPR_NUP160_M"/>
</dbReference>
<name>A0ABD3EEA1_9LAMI</name>
<keyword evidence="8" id="KW-1185">Reference proteome</keyword>
<evidence type="ECO:0000256" key="2">
    <source>
        <dbReference type="ARBA" id="ARBA00022448"/>
    </source>
</evidence>
<dbReference type="SUPFAM" id="SSF50978">
    <property type="entry name" value="WD40 repeat-like"/>
    <property type="match status" value="1"/>
</dbReference>
<feature type="domain" description="NUP160 helical" evidence="5">
    <location>
        <begin position="530"/>
        <end position="718"/>
    </location>
</feature>
<dbReference type="GO" id="GO:0005643">
    <property type="term" value="C:nuclear pore"/>
    <property type="evidence" value="ECO:0007669"/>
    <property type="project" value="UniProtKB-ARBA"/>
</dbReference>
<organism evidence="7 8">
    <name type="scientific">Castilleja foliolosa</name>
    <dbReference type="NCBI Taxonomy" id="1961234"/>
    <lineage>
        <taxon>Eukaryota</taxon>
        <taxon>Viridiplantae</taxon>
        <taxon>Streptophyta</taxon>
        <taxon>Embryophyta</taxon>
        <taxon>Tracheophyta</taxon>
        <taxon>Spermatophyta</taxon>
        <taxon>Magnoliopsida</taxon>
        <taxon>eudicotyledons</taxon>
        <taxon>Gunneridae</taxon>
        <taxon>Pentapetalae</taxon>
        <taxon>asterids</taxon>
        <taxon>lamiids</taxon>
        <taxon>Lamiales</taxon>
        <taxon>Orobanchaceae</taxon>
        <taxon>Pedicularideae</taxon>
        <taxon>Castillejinae</taxon>
        <taxon>Castilleja</taxon>
    </lineage>
</organism>
<evidence type="ECO:0000256" key="3">
    <source>
        <dbReference type="ARBA" id="ARBA00023242"/>
    </source>
</evidence>
<dbReference type="EMBL" id="JAVIJP010000006">
    <property type="protein sequence ID" value="KAL3651476.1"/>
    <property type="molecule type" value="Genomic_DNA"/>
</dbReference>
<keyword evidence="2" id="KW-0813">Transport</keyword>
<dbReference type="InterPro" id="IPR035192">
    <property type="entry name" value="NUP160_hel_plant"/>
</dbReference>
<feature type="domain" description="Nucleoporin Nup120/160 beta-propeller" evidence="4">
    <location>
        <begin position="61"/>
        <end position="525"/>
    </location>
</feature>
<evidence type="ECO:0000259" key="4">
    <source>
        <dbReference type="Pfam" id="PF11715"/>
    </source>
</evidence>